<keyword evidence="2" id="KW-0812">Transmembrane</keyword>
<evidence type="ECO:0000256" key="2">
    <source>
        <dbReference type="SAM" id="Phobius"/>
    </source>
</evidence>
<organism evidence="3">
    <name type="scientific">Anopheles coluzzii</name>
    <name type="common">African malaria mosquito</name>
    <dbReference type="NCBI Taxonomy" id="1518534"/>
    <lineage>
        <taxon>Eukaryota</taxon>
        <taxon>Metazoa</taxon>
        <taxon>Ecdysozoa</taxon>
        <taxon>Arthropoda</taxon>
        <taxon>Hexapoda</taxon>
        <taxon>Insecta</taxon>
        <taxon>Pterygota</taxon>
        <taxon>Neoptera</taxon>
        <taxon>Endopterygota</taxon>
        <taxon>Diptera</taxon>
        <taxon>Nematocera</taxon>
        <taxon>Culicoidea</taxon>
        <taxon>Culicidae</taxon>
        <taxon>Anophelinae</taxon>
        <taxon>Anopheles</taxon>
    </lineage>
</organism>
<proteinExistence type="predicted"/>
<reference evidence="3" key="1">
    <citation type="submission" date="2022-08" db="UniProtKB">
        <authorList>
            <consortium name="EnsemblMetazoa"/>
        </authorList>
    </citation>
    <scope>IDENTIFICATION</scope>
</reference>
<evidence type="ECO:0000256" key="1">
    <source>
        <dbReference type="SAM" id="MobiDB-lite"/>
    </source>
</evidence>
<evidence type="ECO:0000313" key="3">
    <source>
        <dbReference type="EnsemblMetazoa" id="ACOM030393-PA.1"/>
    </source>
</evidence>
<dbReference type="Proteomes" id="UP000075882">
    <property type="component" value="Unassembled WGS sequence"/>
</dbReference>
<feature type="region of interest" description="Disordered" evidence="1">
    <location>
        <begin position="44"/>
        <end position="78"/>
    </location>
</feature>
<accession>A0A8W7PEF4</accession>
<name>A0A8W7PEF4_ANOCL</name>
<protein>
    <submittedName>
        <fullName evidence="3">Uncharacterized protein</fullName>
    </submittedName>
</protein>
<dbReference type="AlphaFoldDB" id="A0A8W7PEF4"/>
<feature type="region of interest" description="Disordered" evidence="1">
    <location>
        <begin position="1"/>
        <end position="26"/>
    </location>
</feature>
<feature type="transmembrane region" description="Helical" evidence="2">
    <location>
        <begin position="97"/>
        <end position="116"/>
    </location>
</feature>
<sequence length="122" mass="13426">MDKTTPCNGALAFQNTSSKGTSIEQRWGNGGEIQNHIIRFAATSRPGTEGAYPGPGGRGRKSHSEVSLMESKRRTEQKKNRNLELSGLFISSPRSVLMIRACFFSVIVFVLARSPYVRITHG</sequence>
<keyword evidence="2" id="KW-0472">Membrane</keyword>
<feature type="compositionally biased region" description="Polar residues" evidence="1">
    <location>
        <begin position="13"/>
        <end position="24"/>
    </location>
</feature>
<dbReference type="EnsemblMetazoa" id="ACOM030393-RA">
    <property type="protein sequence ID" value="ACOM030393-PA.1"/>
    <property type="gene ID" value="ACOM030393"/>
</dbReference>
<keyword evidence="2" id="KW-1133">Transmembrane helix</keyword>